<accession>A0A2N0R6V8</accession>
<dbReference type="AlphaFoldDB" id="A0A2N0R6V8"/>
<protein>
    <submittedName>
        <fullName evidence="2">Uncharacterized protein</fullName>
    </submittedName>
</protein>
<reference evidence="2 3" key="2">
    <citation type="submission" date="2017-10" db="EMBL/GenBank/DDBJ databases">
        <title>Genome analyses suggest a sexual origin of heterokaryosis in a supposedly ancient asexual fungus.</title>
        <authorList>
            <person name="Corradi N."/>
            <person name="Sedzielewska K."/>
            <person name="Noel J."/>
            <person name="Charron P."/>
            <person name="Farinelli L."/>
            <person name="Marton T."/>
            <person name="Kruger M."/>
            <person name="Pelin A."/>
            <person name="Brachmann A."/>
            <person name="Corradi N."/>
        </authorList>
    </citation>
    <scope>NUCLEOTIDE SEQUENCE [LARGE SCALE GENOMIC DNA]</scope>
    <source>
        <strain evidence="2 3">A1</strain>
    </source>
</reference>
<gene>
    <name evidence="2" type="ORF">RhiirA1_540733</name>
</gene>
<name>A0A2N0R6V8_9GLOM</name>
<feature type="compositionally biased region" description="Basic and acidic residues" evidence="1">
    <location>
        <begin position="275"/>
        <end position="287"/>
    </location>
</feature>
<dbReference type="VEuPathDB" id="FungiDB:RhiirA1_540733"/>
<feature type="region of interest" description="Disordered" evidence="1">
    <location>
        <begin position="275"/>
        <end position="305"/>
    </location>
</feature>
<feature type="region of interest" description="Disordered" evidence="1">
    <location>
        <begin position="1"/>
        <end position="43"/>
    </location>
</feature>
<feature type="compositionally biased region" description="Basic and acidic residues" evidence="1">
    <location>
        <begin position="23"/>
        <end position="35"/>
    </location>
</feature>
<feature type="region of interest" description="Disordered" evidence="1">
    <location>
        <begin position="113"/>
        <end position="135"/>
    </location>
</feature>
<comment type="caution">
    <text evidence="2">The sequence shown here is derived from an EMBL/GenBank/DDBJ whole genome shotgun (WGS) entry which is preliminary data.</text>
</comment>
<sequence>MNVSIYGRKSTNHTEKVQNNNERQIRDSSKREKGGMKNPQLWKQDHLTFQVNLRETRKSEQNSKAVDARFHPEQPHVGDTVAFMIEEYKKSIAPMEHLLGLAVDVTPEDDFASNDINTKSSEKENTNDEFDFTTSSTTETNHMTIIFMTGNLLPITENTDEKNSVVMLFVVKRIDKIKYITTYTANSIVELSNNQIQTIINYFTEKTNIEFSDDSEDHNEDNSSNLDTNQINVSEVQTNILVPAVEYNKPSDDKYDENAFTESIRKSYFAECKDETEKMHEKERTNKMLESFSNSDSDSDYDKQI</sequence>
<evidence type="ECO:0000313" key="2">
    <source>
        <dbReference type="EMBL" id="PKC59013.1"/>
    </source>
</evidence>
<evidence type="ECO:0000313" key="3">
    <source>
        <dbReference type="Proteomes" id="UP000232688"/>
    </source>
</evidence>
<proteinExistence type="predicted"/>
<dbReference type="Proteomes" id="UP000232688">
    <property type="component" value="Unassembled WGS sequence"/>
</dbReference>
<dbReference type="EMBL" id="LLXH01001414">
    <property type="protein sequence ID" value="PKC59013.1"/>
    <property type="molecule type" value="Genomic_DNA"/>
</dbReference>
<organism evidence="2 3">
    <name type="scientific">Rhizophagus irregularis</name>
    <dbReference type="NCBI Taxonomy" id="588596"/>
    <lineage>
        <taxon>Eukaryota</taxon>
        <taxon>Fungi</taxon>
        <taxon>Fungi incertae sedis</taxon>
        <taxon>Mucoromycota</taxon>
        <taxon>Glomeromycotina</taxon>
        <taxon>Glomeromycetes</taxon>
        <taxon>Glomerales</taxon>
        <taxon>Glomeraceae</taxon>
        <taxon>Rhizophagus</taxon>
    </lineage>
</organism>
<reference evidence="2 3" key="1">
    <citation type="submission" date="2017-10" db="EMBL/GenBank/DDBJ databases">
        <title>Extensive intraspecific genome diversity in a model arbuscular mycorrhizal fungus.</title>
        <authorList>
            <person name="Chen E.C.H."/>
            <person name="Morin E."/>
            <person name="Baudet D."/>
            <person name="Noel J."/>
            <person name="Ndikumana S."/>
            <person name="Charron P."/>
            <person name="St-Onge C."/>
            <person name="Giorgi J."/>
            <person name="Grigoriev I.V."/>
            <person name="Roux C."/>
            <person name="Martin F.M."/>
            <person name="Corradi N."/>
        </authorList>
    </citation>
    <scope>NUCLEOTIDE SEQUENCE [LARGE SCALE GENOMIC DNA]</scope>
    <source>
        <strain evidence="2 3">A1</strain>
    </source>
</reference>
<evidence type="ECO:0000256" key="1">
    <source>
        <dbReference type="SAM" id="MobiDB-lite"/>
    </source>
</evidence>
<dbReference type="VEuPathDB" id="FungiDB:RhiirFUN_001915"/>